<feature type="domain" description="OmpR/PhoB-type" evidence="11">
    <location>
        <begin position="125"/>
        <end position="223"/>
    </location>
</feature>
<evidence type="ECO:0000259" key="10">
    <source>
        <dbReference type="PROSITE" id="PS50110"/>
    </source>
</evidence>
<dbReference type="GO" id="GO:0032993">
    <property type="term" value="C:protein-DNA complex"/>
    <property type="evidence" value="ECO:0007669"/>
    <property type="project" value="TreeGrafter"/>
</dbReference>
<dbReference type="InterPro" id="IPR039420">
    <property type="entry name" value="WalR-like"/>
</dbReference>
<comment type="function">
    <text evidence="7">May play the central regulatory role in sporulation. It may be an element of the effector pathway responsible for the activation of sporulation genes in response to nutritional stress. Spo0A may act in concert with spo0H (a sigma factor) to control the expression of some genes that are critical to the sporulation process.</text>
</comment>
<dbReference type="PROSITE" id="PS50110">
    <property type="entry name" value="RESPONSE_REGULATORY"/>
    <property type="match status" value="1"/>
</dbReference>
<dbReference type="GO" id="GO:0000156">
    <property type="term" value="F:phosphorelay response regulator activity"/>
    <property type="evidence" value="ECO:0007669"/>
    <property type="project" value="TreeGrafter"/>
</dbReference>
<dbReference type="Proteomes" id="UP000008467">
    <property type="component" value="Chromosome"/>
</dbReference>
<dbReference type="STRING" id="642492.Clole_1231"/>
<evidence type="ECO:0000256" key="2">
    <source>
        <dbReference type="ARBA" id="ARBA00022553"/>
    </source>
</evidence>
<keyword evidence="6" id="KW-0804">Transcription</keyword>
<evidence type="ECO:0000256" key="7">
    <source>
        <dbReference type="ARBA" id="ARBA00024867"/>
    </source>
</evidence>
<gene>
    <name evidence="12" type="ordered locus">Clole_1231</name>
</gene>
<dbReference type="HOGENOM" id="CLU_000445_30_1_9"/>
<keyword evidence="13" id="KW-1185">Reference proteome</keyword>
<evidence type="ECO:0000256" key="1">
    <source>
        <dbReference type="ARBA" id="ARBA00018672"/>
    </source>
</evidence>
<dbReference type="PROSITE" id="PS51755">
    <property type="entry name" value="OMPR_PHOB"/>
    <property type="match status" value="1"/>
</dbReference>
<dbReference type="InterPro" id="IPR001867">
    <property type="entry name" value="OmpR/PhoB-type_DNA-bd"/>
</dbReference>
<keyword evidence="2 8" id="KW-0597">Phosphoprotein</keyword>
<dbReference type="Pfam" id="PF00486">
    <property type="entry name" value="Trans_reg_C"/>
    <property type="match status" value="1"/>
</dbReference>
<evidence type="ECO:0000256" key="4">
    <source>
        <dbReference type="ARBA" id="ARBA00023015"/>
    </source>
</evidence>
<dbReference type="PANTHER" id="PTHR48111">
    <property type="entry name" value="REGULATOR OF RPOS"/>
    <property type="match status" value="1"/>
</dbReference>
<dbReference type="SUPFAM" id="SSF52172">
    <property type="entry name" value="CheY-like"/>
    <property type="match status" value="1"/>
</dbReference>
<dbReference type="GO" id="GO:0005829">
    <property type="term" value="C:cytosol"/>
    <property type="evidence" value="ECO:0007669"/>
    <property type="project" value="TreeGrafter"/>
</dbReference>
<dbReference type="eggNOG" id="COG0745">
    <property type="taxonomic scope" value="Bacteria"/>
</dbReference>
<organism evidence="12 13">
    <name type="scientific">Cellulosilyticum lentocellum (strain ATCC 49066 / DSM 5427 / NCIMB 11756 / RHM5)</name>
    <name type="common">Clostridium lentocellum</name>
    <dbReference type="NCBI Taxonomy" id="642492"/>
    <lineage>
        <taxon>Bacteria</taxon>
        <taxon>Bacillati</taxon>
        <taxon>Bacillota</taxon>
        <taxon>Clostridia</taxon>
        <taxon>Lachnospirales</taxon>
        <taxon>Cellulosilyticaceae</taxon>
        <taxon>Cellulosilyticum</taxon>
    </lineage>
</organism>
<reference evidence="12 13" key="1">
    <citation type="journal article" date="2011" name="J. Bacteriol.">
        <title>Complete genome sequence of the cellulose-degrading bacterium Cellulosilyticum lentocellum.</title>
        <authorList>
            <consortium name="US DOE Joint Genome Institute"/>
            <person name="Miller D.A."/>
            <person name="Suen G."/>
            <person name="Bruce D."/>
            <person name="Copeland A."/>
            <person name="Cheng J.F."/>
            <person name="Detter C."/>
            <person name="Goodwin L.A."/>
            <person name="Han C.S."/>
            <person name="Hauser L.J."/>
            <person name="Land M.L."/>
            <person name="Lapidus A."/>
            <person name="Lucas S."/>
            <person name="Meincke L."/>
            <person name="Pitluck S."/>
            <person name="Tapia R."/>
            <person name="Teshima H."/>
            <person name="Woyke T."/>
            <person name="Fox B.G."/>
            <person name="Angert E.R."/>
            <person name="Currie C.R."/>
        </authorList>
    </citation>
    <scope>NUCLEOTIDE SEQUENCE [LARGE SCALE GENOMIC DNA]</scope>
    <source>
        <strain evidence="13">ATCC 49066 / DSM 5427 / NCIMB 11756 / RHM5</strain>
    </source>
</reference>
<dbReference type="InterPro" id="IPR011006">
    <property type="entry name" value="CheY-like_superfamily"/>
</dbReference>
<feature type="domain" description="Response regulatory" evidence="10">
    <location>
        <begin position="3"/>
        <end position="116"/>
    </location>
</feature>
<evidence type="ECO:0000256" key="3">
    <source>
        <dbReference type="ARBA" id="ARBA00023012"/>
    </source>
</evidence>
<evidence type="ECO:0000256" key="5">
    <source>
        <dbReference type="ARBA" id="ARBA00023125"/>
    </source>
</evidence>
<dbReference type="PANTHER" id="PTHR48111:SF22">
    <property type="entry name" value="REGULATOR OF RPOS"/>
    <property type="match status" value="1"/>
</dbReference>
<evidence type="ECO:0000259" key="11">
    <source>
        <dbReference type="PROSITE" id="PS51755"/>
    </source>
</evidence>
<dbReference type="RefSeq" id="WP_013656258.1">
    <property type="nucleotide sequence ID" value="NC_015275.1"/>
</dbReference>
<protein>
    <recommendedName>
        <fullName evidence="1">Stage 0 sporulation protein A homolog</fullName>
    </recommendedName>
</protein>
<name>F2JGK4_CELLD</name>
<feature type="DNA-binding region" description="OmpR/PhoB-type" evidence="9">
    <location>
        <begin position="125"/>
        <end position="223"/>
    </location>
</feature>
<dbReference type="GO" id="GO:0006355">
    <property type="term" value="P:regulation of DNA-templated transcription"/>
    <property type="evidence" value="ECO:0007669"/>
    <property type="project" value="InterPro"/>
</dbReference>
<evidence type="ECO:0000256" key="9">
    <source>
        <dbReference type="PROSITE-ProRule" id="PRU01091"/>
    </source>
</evidence>
<dbReference type="SMART" id="SM00448">
    <property type="entry name" value="REC"/>
    <property type="match status" value="1"/>
</dbReference>
<keyword evidence="5 9" id="KW-0238">DNA-binding</keyword>
<keyword evidence="4" id="KW-0805">Transcription regulation</keyword>
<dbReference type="InterPro" id="IPR001789">
    <property type="entry name" value="Sig_transdc_resp-reg_receiver"/>
</dbReference>
<dbReference type="GO" id="GO:0000976">
    <property type="term" value="F:transcription cis-regulatory region binding"/>
    <property type="evidence" value="ECO:0007669"/>
    <property type="project" value="TreeGrafter"/>
</dbReference>
<dbReference type="CDD" id="cd00383">
    <property type="entry name" value="trans_reg_C"/>
    <property type="match status" value="1"/>
</dbReference>
<evidence type="ECO:0000256" key="8">
    <source>
        <dbReference type="PROSITE-ProRule" id="PRU00169"/>
    </source>
</evidence>
<dbReference type="Gene3D" id="1.10.10.10">
    <property type="entry name" value="Winged helix-like DNA-binding domain superfamily/Winged helix DNA-binding domain"/>
    <property type="match status" value="1"/>
</dbReference>
<dbReference type="KEGG" id="cle:Clole_1231"/>
<accession>F2JGK4</accession>
<dbReference type="InterPro" id="IPR036388">
    <property type="entry name" value="WH-like_DNA-bd_sf"/>
</dbReference>
<dbReference type="SMART" id="SM00862">
    <property type="entry name" value="Trans_reg_C"/>
    <property type="match status" value="1"/>
</dbReference>
<keyword evidence="3" id="KW-0902">Two-component regulatory system</keyword>
<evidence type="ECO:0000313" key="12">
    <source>
        <dbReference type="EMBL" id="ADZ82959.1"/>
    </source>
</evidence>
<evidence type="ECO:0000256" key="6">
    <source>
        <dbReference type="ARBA" id="ARBA00023163"/>
    </source>
</evidence>
<proteinExistence type="predicted"/>
<dbReference type="AlphaFoldDB" id="F2JGK4"/>
<evidence type="ECO:0000313" key="13">
    <source>
        <dbReference type="Proteomes" id="UP000008467"/>
    </source>
</evidence>
<dbReference type="Pfam" id="PF00072">
    <property type="entry name" value="Response_reg"/>
    <property type="match status" value="1"/>
</dbReference>
<dbReference type="Gene3D" id="3.40.50.2300">
    <property type="match status" value="1"/>
</dbReference>
<sequence length="225" mass="26450">MIKVLLVEDNHKISDNIYTYLKEDFQIDQVYTGEDALLHLEAFSYDLVILDLMLPGKDGMSVLAEVQNKKRQLGVIILTAKEDLGDKLRAFQLGAEDYLTKPFFMEELKARMYVILKRLGKMTEENTLVFKDLHLDLKQKSVWIKDEKIELNERLFHLLEYLMLNKDILLFKEQIFERICGYDSDASTEIIEVYMSHLRKKLSPFGYDVYVVTKRGMGYMLEDKK</sequence>
<feature type="modified residue" description="4-aspartylphosphate" evidence="8">
    <location>
        <position position="51"/>
    </location>
</feature>
<dbReference type="EMBL" id="CP002582">
    <property type="protein sequence ID" value="ADZ82959.1"/>
    <property type="molecule type" value="Genomic_DNA"/>
</dbReference>